<keyword evidence="2" id="KW-0472">Membrane</keyword>
<dbReference type="EMBL" id="ABEU02000001">
    <property type="protein sequence ID" value="PNR61826.1"/>
    <property type="molecule type" value="Genomic_DNA"/>
</dbReference>
<protein>
    <submittedName>
        <fullName evidence="3 4">Uncharacterized protein</fullName>
    </submittedName>
</protein>
<evidence type="ECO:0000313" key="3">
    <source>
        <dbReference type="EMBL" id="PNR61826.1"/>
    </source>
</evidence>
<keyword evidence="5" id="KW-1185">Reference proteome</keyword>
<dbReference type="InParanoid" id="A0A2K1L714"/>
<evidence type="ECO:0000313" key="5">
    <source>
        <dbReference type="Proteomes" id="UP000006727"/>
    </source>
</evidence>
<proteinExistence type="predicted"/>
<gene>
    <name evidence="3" type="ORF">PHYPA_000250</name>
</gene>
<keyword evidence="2" id="KW-0812">Transmembrane</keyword>
<dbReference type="AlphaFoldDB" id="A0A2K1L714"/>
<organism evidence="3">
    <name type="scientific">Physcomitrium patens</name>
    <name type="common">Spreading-leaved earth moss</name>
    <name type="synonym">Physcomitrella patens</name>
    <dbReference type="NCBI Taxonomy" id="3218"/>
    <lineage>
        <taxon>Eukaryota</taxon>
        <taxon>Viridiplantae</taxon>
        <taxon>Streptophyta</taxon>
        <taxon>Embryophyta</taxon>
        <taxon>Bryophyta</taxon>
        <taxon>Bryophytina</taxon>
        <taxon>Bryopsida</taxon>
        <taxon>Funariidae</taxon>
        <taxon>Funariales</taxon>
        <taxon>Funariaceae</taxon>
        <taxon>Physcomitrium</taxon>
    </lineage>
</organism>
<name>A0A2K1L714_PHYPA</name>
<feature type="compositionally biased region" description="Polar residues" evidence="1">
    <location>
        <begin position="1"/>
        <end position="10"/>
    </location>
</feature>
<reference evidence="4" key="3">
    <citation type="submission" date="2020-12" db="UniProtKB">
        <authorList>
            <consortium name="EnsemblPlants"/>
        </authorList>
    </citation>
    <scope>IDENTIFICATION</scope>
</reference>
<reference evidence="3 5" key="1">
    <citation type="journal article" date="2008" name="Science">
        <title>The Physcomitrella genome reveals evolutionary insights into the conquest of land by plants.</title>
        <authorList>
            <person name="Rensing S."/>
            <person name="Lang D."/>
            <person name="Zimmer A."/>
            <person name="Terry A."/>
            <person name="Salamov A."/>
            <person name="Shapiro H."/>
            <person name="Nishiyama T."/>
            <person name="Perroud P.-F."/>
            <person name="Lindquist E."/>
            <person name="Kamisugi Y."/>
            <person name="Tanahashi T."/>
            <person name="Sakakibara K."/>
            <person name="Fujita T."/>
            <person name="Oishi K."/>
            <person name="Shin-I T."/>
            <person name="Kuroki Y."/>
            <person name="Toyoda A."/>
            <person name="Suzuki Y."/>
            <person name="Hashimoto A."/>
            <person name="Yamaguchi K."/>
            <person name="Sugano A."/>
            <person name="Kohara Y."/>
            <person name="Fujiyama A."/>
            <person name="Anterola A."/>
            <person name="Aoki S."/>
            <person name="Ashton N."/>
            <person name="Barbazuk W.B."/>
            <person name="Barker E."/>
            <person name="Bennetzen J."/>
            <person name="Bezanilla M."/>
            <person name="Blankenship R."/>
            <person name="Cho S.H."/>
            <person name="Dutcher S."/>
            <person name="Estelle M."/>
            <person name="Fawcett J.A."/>
            <person name="Gundlach H."/>
            <person name="Hanada K."/>
            <person name="Heyl A."/>
            <person name="Hicks K.A."/>
            <person name="Hugh J."/>
            <person name="Lohr M."/>
            <person name="Mayer K."/>
            <person name="Melkozernov A."/>
            <person name="Murata T."/>
            <person name="Nelson D."/>
            <person name="Pils B."/>
            <person name="Prigge M."/>
            <person name="Reiss B."/>
            <person name="Renner T."/>
            <person name="Rombauts S."/>
            <person name="Rushton P."/>
            <person name="Sanderfoot A."/>
            <person name="Schween G."/>
            <person name="Shiu S.-H."/>
            <person name="Stueber K."/>
            <person name="Theodoulou F.L."/>
            <person name="Tu H."/>
            <person name="Van de Peer Y."/>
            <person name="Verrier P.J."/>
            <person name="Waters E."/>
            <person name="Wood A."/>
            <person name="Yang L."/>
            <person name="Cove D."/>
            <person name="Cuming A."/>
            <person name="Hasebe M."/>
            <person name="Lucas S."/>
            <person name="Mishler D.B."/>
            <person name="Reski R."/>
            <person name="Grigoriev I."/>
            <person name="Quatrano R.S."/>
            <person name="Boore J.L."/>
        </authorList>
    </citation>
    <scope>NUCLEOTIDE SEQUENCE [LARGE SCALE GENOMIC DNA]</scope>
    <source>
        <strain evidence="4 5">cv. Gransden 2004</strain>
    </source>
</reference>
<dbReference type="Gramene" id="Pp3c1_6031V3.1">
    <property type="protein sequence ID" value="PAC:32970762.CDS.1"/>
    <property type="gene ID" value="Pp3c1_6031"/>
</dbReference>
<evidence type="ECO:0000313" key="4">
    <source>
        <dbReference type="EnsemblPlants" id="PAC:32970762.CDS.1"/>
    </source>
</evidence>
<evidence type="ECO:0000256" key="2">
    <source>
        <dbReference type="SAM" id="Phobius"/>
    </source>
</evidence>
<feature type="region of interest" description="Disordered" evidence="1">
    <location>
        <begin position="1"/>
        <end position="20"/>
    </location>
</feature>
<feature type="transmembrane region" description="Helical" evidence="2">
    <location>
        <begin position="44"/>
        <end position="64"/>
    </location>
</feature>
<dbReference type="EnsemblPlants" id="Pp3c1_6031V3.1">
    <property type="protein sequence ID" value="PAC:32970762.CDS.1"/>
    <property type="gene ID" value="Pp3c1_6031"/>
</dbReference>
<evidence type="ECO:0000256" key="1">
    <source>
        <dbReference type="SAM" id="MobiDB-lite"/>
    </source>
</evidence>
<sequence>MTRVHSTLRQPGSEMKHSLTGLDSRLLYQKSSLKKRPQTRERRILFYLEILLGPSSALAGLAVHQNLHNLHALMKQNFAEVTERER</sequence>
<accession>A0A2K1L714</accession>
<reference evidence="3 5" key="2">
    <citation type="journal article" date="2018" name="Plant J.">
        <title>The Physcomitrella patens chromosome-scale assembly reveals moss genome structure and evolution.</title>
        <authorList>
            <person name="Lang D."/>
            <person name="Ullrich K.K."/>
            <person name="Murat F."/>
            <person name="Fuchs J."/>
            <person name="Jenkins J."/>
            <person name="Haas F.B."/>
            <person name="Piednoel M."/>
            <person name="Gundlach H."/>
            <person name="Van Bel M."/>
            <person name="Meyberg R."/>
            <person name="Vives C."/>
            <person name="Morata J."/>
            <person name="Symeonidi A."/>
            <person name="Hiss M."/>
            <person name="Muchero W."/>
            <person name="Kamisugi Y."/>
            <person name="Saleh O."/>
            <person name="Blanc G."/>
            <person name="Decker E.L."/>
            <person name="van Gessel N."/>
            <person name="Grimwood J."/>
            <person name="Hayes R.D."/>
            <person name="Graham S.W."/>
            <person name="Gunter L.E."/>
            <person name="McDaniel S.F."/>
            <person name="Hoernstein S.N.W."/>
            <person name="Larsson A."/>
            <person name="Li F.W."/>
            <person name="Perroud P.F."/>
            <person name="Phillips J."/>
            <person name="Ranjan P."/>
            <person name="Rokshar D.S."/>
            <person name="Rothfels C.J."/>
            <person name="Schneider L."/>
            <person name="Shu S."/>
            <person name="Stevenson D.W."/>
            <person name="Thummler F."/>
            <person name="Tillich M."/>
            <person name="Villarreal Aguilar J.C."/>
            <person name="Widiez T."/>
            <person name="Wong G.K."/>
            <person name="Wymore A."/>
            <person name="Zhang Y."/>
            <person name="Zimmer A.D."/>
            <person name="Quatrano R.S."/>
            <person name="Mayer K.F.X."/>
            <person name="Goodstein D."/>
            <person name="Casacuberta J.M."/>
            <person name="Vandepoele K."/>
            <person name="Reski R."/>
            <person name="Cuming A.C."/>
            <person name="Tuskan G.A."/>
            <person name="Maumus F."/>
            <person name="Salse J."/>
            <person name="Schmutz J."/>
            <person name="Rensing S.A."/>
        </authorList>
    </citation>
    <scope>NUCLEOTIDE SEQUENCE [LARGE SCALE GENOMIC DNA]</scope>
    <source>
        <strain evidence="4 5">cv. Gransden 2004</strain>
    </source>
</reference>
<dbReference type="Proteomes" id="UP000006727">
    <property type="component" value="Chromosome 1"/>
</dbReference>
<keyword evidence="2" id="KW-1133">Transmembrane helix</keyword>